<keyword evidence="11 16" id="KW-0407">Ion channel</keyword>
<evidence type="ECO:0000256" key="8">
    <source>
        <dbReference type="ARBA" id="ARBA00022989"/>
    </source>
</evidence>
<dbReference type="GO" id="GO:0042734">
    <property type="term" value="C:presynaptic membrane"/>
    <property type="evidence" value="ECO:0007669"/>
    <property type="project" value="TreeGrafter"/>
</dbReference>
<evidence type="ECO:0000256" key="11">
    <source>
        <dbReference type="ARBA" id="ARBA00023303"/>
    </source>
</evidence>
<dbReference type="GO" id="GO:0043679">
    <property type="term" value="C:axon terminus"/>
    <property type="evidence" value="ECO:0007669"/>
    <property type="project" value="TreeGrafter"/>
</dbReference>
<dbReference type="InterPro" id="IPR003974">
    <property type="entry name" value="K_chnl_volt-dep_Kv3"/>
</dbReference>
<evidence type="ECO:0000256" key="13">
    <source>
        <dbReference type="SAM" id="MobiDB-lite"/>
    </source>
</evidence>
<keyword evidence="8 14" id="KW-1133">Transmembrane helix</keyword>
<evidence type="ECO:0000256" key="3">
    <source>
        <dbReference type="ARBA" id="ARBA00022538"/>
    </source>
</evidence>
<dbReference type="GO" id="GO:0032590">
    <property type="term" value="C:dendrite membrane"/>
    <property type="evidence" value="ECO:0007669"/>
    <property type="project" value="TreeGrafter"/>
</dbReference>
<dbReference type="PANTHER" id="PTHR11537:SF252">
    <property type="entry name" value="POTASSIUM VOLTAGE-GATED CHANNEL PROTEIN SHAW"/>
    <property type="match status" value="1"/>
</dbReference>
<dbReference type="GO" id="GO:0045211">
    <property type="term" value="C:postsynaptic membrane"/>
    <property type="evidence" value="ECO:0007669"/>
    <property type="project" value="TreeGrafter"/>
</dbReference>
<dbReference type="GO" id="GO:0001508">
    <property type="term" value="P:action potential"/>
    <property type="evidence" value="ECO:0007669"/>
    <property type="project" value="TreeGrafter"/>
</dbReference>
<dbReference type="InterPro" id="IPR000210">
    <property type="entry name" value="BTB/POZ_dom"/>
</dbReference>
<dbReference type="PRINTS" id="PR00169">
    <property type="entry name" value="KCHANNEL"/>
</dbReference>
<dbReference type="Pfam" id="PF02214">
    <property type="entry name" value="BTB_2"/>
    <property type="match status" value="1"/>
</dbReference>
<comment type="similarity">
    <text evidence="12">Belongs to the potassium channel family. C (Shaw) (TC 1.A.1.2) subfamily. Shaw sub-subfamily.</text>
</comment>
<dbReference type="Gene3D" id="1.10.287.70">
    <property type="match status" value="1"/>
</dbReference>
<evidence type="ECO:0000256" key="6">
    <source>
        <dbReference type="ARBA" id="ARBA00022882"/>
    </source>
</evidence>
<feature type="compositionally biased region" description="Polar residues" evidence="13">
    <location>
        <begin position="749"/>
        <end position="761"/>
    </location>
</feature>
<feature type="transmembrane region" description="Helical" evidence="14">
    <location>
        <begin position="378"/>
        <end position="399"/>
    </location>
</feature>
<dbReference type="CDD" id="cd18416">
    <property type="entry name" value="BTB_Shaw-like"/>
    <property type="match status" value="1"/>
</dbReference>
<feature type="transmembrane region" description="Helical" evidence="14">
    <location>
        <begin position="437"/>
        <end position="462"/>
    </location>
</feature>
<keyword evidence="17" id="KW-1185">Reference proteome</keyword>
<keyword evidence="6" id="KW-0851">Voltage-gated channel</keyword>
<feature type="transmembrane region" description="Helical" evidence="14">
    <location>
        <begin position="166"/>
        <end position="188"/>
    </location>
</feature>
<keyword evidence="3" id="KW-0633">Potassium transport</keyword>
<dbReference type="InterPro" id="IPR011333">
    <property type="entry name" value="SKP1/BTB/POZ_sf"/>
</dbReference>
<feature type="region of interest" description="Disordered" evidence="13">
    <location>
        <begin position="734"/>
        <end position="761"/>
    </location>
</feature>
<evidence type="ECO:0000313" key="17">
    <source>
        <dbReference type="Proteomes" id="UP000017246"/>
    </source>
</evidence>
<evidence type="ECO:0000256" key="7">
    <source>
        <dbReference type="ARBA" id="ARBA00022958"/>
    </source>
</evidence>
<reference evidence="16" key="2">
    <citation type="submission" date="2015-11" db="EMBL/GenBank/DDBJ databases">
        <authorList>
            <person name="Zhang Y."/>
            <person name="Guo Z."/>
        </authorList>
    </citation>
    <scope>NUCLEOTIDE SEQUENCE</scope>
</reference>
<dbReference type="InterPro" id="IPR027359">
    <property type="entry name" value="Volt_channel_dom_sf"/>
</dbReference>
<reference evidence="16" key="1">
    <citation type="journal article" date="2013" name="Nature">
        <title>The genomes of four tapeworm species reveal adaptations to parasitism.</title>
        <authorList>
            <person name="Tsai I.J."/>
            <person name="Zarowiecki M."/>
            <person name="Holroyd N."/>
            <person name="Garciarrubio A."/>
            <person name="Sanchez-Flores A."/>
            <person name="Brooks K.L."/>
            <person name="Tracey A."/>
            <person name="Bobes R.J."/>
            <person name="Fragoso G."/>
            <person name="Sciutto E."/>
            <person name="Aslett M."/>
            <person name="Beasley H."/>
            <person name="Bennett H.M."/>
            <person name="Cai J."/>
            <person name="Camicia F."/>
            <person name="Clark R."/>
            <person name="Cucher M."/>
            <person name="De Silva N."/>
            <person name="Day T.A."/>
            <person name="Deplazes P."/>
            <person name="Estrada K."/>
            <person name="Fernandez C."/>
            <person name="Holland P.W."/>
            <person name="Hou J."/>
            <person name="Hu S."/>
            <person name="Huckvale T."/>
            <person name="Hung S.S."/>
            <person name="Kamenetzky L."/>
            <person name="Keane J.A."/>
            <person name="Kiss F."/>
            <person name="Koziol U."/>
            <person name="Lambert O."/>
            <person name="Liu K."/>
            <person name="Luo X."/>
            <person name="Luo Y."/>
            <person name="Macchiaroli N."/>
            <person name="Nichol S."/>
            <person name="Paps J."/>
            <person name="Parkinson J."/>
            <person name="Pouchkina-Stantcheva N."/>
            <person name="Riddiford N."/>
            <person name="Rosenzvit M."/>
            <person name="Salinas G."/>
            <person name="Wasmuth J.D."/>
            <person name="Zamanian M."/>
            <person name="Zheng Y."/>
            <person name="Cai X."/>
            <person name="Soberon X."/>
            <person name="Olson P.D."/>
            <person name="Laclette J.P."/>
            <person name="Brehm K."/>
            <person name="Berriman M."/>
            <person name="Garciarrubio A."/>
            <person name="Bobes R.J."/>
            <person name="Fragoso G."/>
            <person name="Sanchez-Flores A."/>
            <person name="Estrada K."/>
            <person name="Cevallos M.A."/>
            <person name="Morett E."/>
            <person name="Gonzalez V."/>
            <person name="Portillo T."/>
            <person name="Ochoa-Leyva A."/>
            <person name="Jose M.V."/>
            <person name="Sciutto E."/>
            <person name="Landa A."/>
            <person name="Jimenez L."/>
            <person name="Valdes V."/>
            <person name="Carrero J.C."/>
            <person name="Larralde C."/>
            <person name="Morales-Montor J."/>
            <person name="Limon-Lason J."/>
            <person name="Soberon X."/>
            <person name="Laclette J.P."/>
        </authorList>
    </citation>
    <scope>NUCLEOTIDE SEQUENCE [LARGE SCALE GENOMIC DNA]</scope>
</reference>
<dbReference type="SUPFAM" id="SSF81324">
    <property type="entry name" value="Voltage-gated potassium channels"/>
    <property type="match status" value="1"/>
</dbReference>
<dbReference type="Pfam" id="PF00520">
    <property type="entry name" value="Ion_trans"/>
    <property type="match status" value="1"/>
</dbReference>
<feature type="domain" description="BTB" evidence="15">
    <location>
        <begin position="5"/>
        <end position="105"/>
    </location>
</feature>
<dbReference type="FunFam" id="1.10.287.70:FF:000002">
    <property type="entry name" value="Potassium voltage-gated channel subfamily a member"/>
    <property type="match status" value="1"/>
</dbReference>
<keyword evidence="7" id="KW-0630">Potassium</keyword>
<keyword evidence="5" id="KW-0631">Potassium channel</keyword>
<dbReference type="PRINTS" id="PR01491">
    <property type="entry name" value="KVCHANNEL"/>
</dbReference>
<dbReference type="OrthoDB" id="10025005at2759"/>
<dbReference type="eggNOG" id="KOG3713">
    <property type="taxonomic scope" value="Eukaryota"/>
</dbReference>
<dbReference type="SUPFAM" id="SSF54695">
    <property type="entry name" value="POZ domain"/>
    <property type="match status" value="1"/>
</dbReference>
<dbReference type="GO" id="GO:0008076">
    <property type="term" value="C:voltage-gated potassium channel complex"/>
    <property type="evidence" value="ECO:0007669"/>
    <property type="project" value="InterPro"/>
</dbReference>
<dbReference type="PANTHER" id="PTHR11537">
    <property type="entry name" value="VOLTAGE-GATED POTASSIUM CHANNEL"/>
    <property type="match status" value="1"/>
</dbReference>
<dbReference type="GO" id="GO:0051260">
    <property type="term" value="P:protein homooligomerization"/>
    <property type="evidence" value="ECO:0007669"/>
    <property type="project" value="InterPro"/>
</dbReference>
<dbReference type="STRING" id="6211.A0A068YJC7"/>
<protein>
    <submittedName>
        <fullName evidence="16">Voltage gated potassium channel</fullName>
    </submittedName>
</protein>
<evidence type="ECO:0000259" key="15">
    <source>
        <dbReference type="SMART" id="SM00225"/>
    </source>
</evidence>
<evidence type="ECO:0000256" key="10">
    <source>
        <dbReference type="ARBA" id="ARBA00023136"/>
    </source>
</evidence>
<dbReference type="FunFam" id="3.30.710.10:FF:000020">
    <property type="entry name" value="Potassium voltage-gated channel protein Shaw"/>
    <property type="match status" value="1"/>
</dbReference>
<keyword evidence="2" id="KW-0813">Transport</keyword>
<organism evidence="16 17">
    <name type="scientific">Echinococcus multilocularis</name>
    <name type="common">Fox tapeworm</name>
    <dbReference type="NCBI Taxonomy" id="6211"/>
    <lineage>
        <taxon>Eukaryota</taxon>
        <taxon>Metazoa</taxon>
        <taxon>Spiralia</taxon>
        <taxon>Lophotrochozoa</taxon>
        <taxon>Platyhelminthes</taxon>
        <taxon>Cestoda</taxon>
        <taxon>Eucestoda</taxon>
        <taxon>Cyclophyllidea</taxon>
        <taxon>Taeniidae</taxon>
        <taxon>Echinococcus</taxon>
    </lineage>
</organism>
<dbReference type="SMART" id="SM00225">
    <property type="entry name" value="BTB"/>
    <property type="match status" value="1"/>
</dbReference>
<evidence type="ECO:0000256" key="4">
    <source>
        <dbReference type="ARBA" id="ARBA00022692"/>
    </source>
</evidence>
<evidence type="ECO:0000256" key="12">
    <source>
        <dbReference type="ARBA" id="ARBA00061303"/>
    </source>
</evidence>
<evidence type="ECO:0000256" key="5">
    <source>
        <dbReference type="ARBA" id="ARBA00022826"/>
    </source>
</evidence>
<name>A0A068YJC7_ECHMU</name>
<dbReference type="Gene3D" id="1.20.120.350">
    <property type="entry name" value="Voltage-gated potassium channels. Chain C"/>
    <property type="match status" value="1"/>
</dbReference>
<dbReference type="AlphaFoldDB" id="A0A068YJC7"/>
<dbReference type="InterPro" id="IPR003131">
    <property type="entry name" value="T1-type_BTB"/>
</dbReference>
<sequence length="761" mass="85478">MDSENRVILNVGGIRHETYKATLKKIPATRLSRLTEALANYDPLLNEYFFDRHPGVFAQILNYYRTGKLHYPTDVCGPLFEEELEFWGLDSNQVEPCCWMTYTRHRETQDTLQTLERLDIDTDKKTEEELYEKFHLEEQYLSGTLTKWQKWKPKLWALIDEPYSSLYAKAVAFVSVFFIILSIVSFCLKTAPSMRIPELVNRTFEIPLEESAPLRESYYLSDTESRHENEGVHGLAHTRLPRAASSIAASITATASTATVGPMQTLWMIERTSIRAHNIFDYIEIICNIWFTFEISLRFLVAHSKLAFFRSAVNVIDLLALLSFYLDQFLAKVLIFSSEYEVLEFFSIVRIMRLFKLTRHYSGLKILIHTFRASLKELLLLVFFLGVFIIIFAALMYYAERFQNNPHNDFNSIPVGLWWAIVTMTTVGYGDMVPKTYLGMIVGAMCAITGVLTISLPVPVIVSNFSMFYSHTQARSKLPKKRRRVLPVEAVRPKCGGGGSGGSLRAGSRGITSNVFTGFAANFGPSVKLAEHGALPEPIHGPDSRQMRNSAIFENVHTAPLCPRRSIPCNRQDSLVGAGEETPNSPRTSQPSIALSLCHRRPHNLPNDASPLVTAGGGQNSKKCSTELFMVPSQQSISRSIYETVNEVASISDSSPPNSLTPEIQSPPVVDTFTTTTVTAESLGGQQRQHQQSRCDFESLCWDSEFPANRCHFSFASSTASSANHQKARVSNFSHTSLDQRAPFPPLRENQTANAMSPQIA</sequence>
<evidence type="ECO:0000256" key="2">
    <source>
        <dbReference type="ARBA" id="ARBA00022448"/>
    </source>
</evidence>
<dbReference type="InterPro" id="IPR003968">
    <property type="entry name" value="K_chnl_volt-dep_Kv"/>
</dbReference>
<gene>
    <name evidence="16" type="ORF">EmuJ_001009000</name>
</gene>
<evidence type="ECO:0000313" key="16">
    <source>
        <dbReference type="EMBL" id="CDS42381.1"/>
    </source>
</evidence>
<feature type="transmembrane region" description="Helical" evidence="14">
    <location>
        <begin position="411"/>
        <end position="430"/>
    </location>
</feature>
<accession>A0A068YJC7</accession>
<dbReference type="PRINTS" id="PR01498">
    <property type="entry name" value="SHAWCHANNEL"/>
</dbReference>
<evidence type="ECO:0000256" key="9">
    <source>
        <dbReference type="ARBA" id="ARBA00023065"/>
    </source>
</evidence>
<dbReference type="InterPro" id="IPR028325">
    <property type="entry name" value="VG_K_chnl"/>
</dbReference>
<keyword evidence="9" id="KW-0406">Ion transport</keyword>
<keyword evidence="4 14" id="KW-0812">Transmembrane</keyword>
<comment type="subcellular location">
    <subcellularLocation>
        <location evidence="1">Membrane</location>
        <topology evidence="1">Multi-pass membrane protein</topology>
    </subcellularLocation>
</comment>
<dbReference type="Proteomes" id="UP000017246">
    <property type="component" value="Unassembled WGS sequence"/>
</dbReference>
<keyword evidence="10 14" id="KW-0472">Membrane</keyword>
<evidence type="ECO:0000256" key="14">
    <source>
        <dbReference type="SAM" id="Phobius"/>
    </source>
</evidence>
<dbReference type="OMA" id="RHINTHH"/>
<dbReference type="GO" id="GO:0005251">
    <property type="term" value="F:delayed rectifier potassium channel activity"/>
    <property type="evidence" value="ECO:0007669"/>
    <property type="project" value="TreeGrafter"/>
</dbReference>
<dbReference type="Gene3D" id="3.30.710.10">
    <property type="entry name" value="Potassium Channel Kv1.1, Chain A"/>
    <property type="match status" value="1"/>
</dbReference>
<evidence type="ECO:0000256" key="1">
    <source>
        <dbReference type="ARBA" id="ARBA00004141"/>
    </source>
</evidence>
<dbReference type="InterPro" id="IPR005821">
    <property type="entry name" value="Ion_trans_dom"/>
</dbReference>
<dbReference type="EMBL" id="LN902842">
    <property type="protein sequence ID" value="CDS42381.1"/>
    <property type="molecule type" value="Genomic_DNA"/>
</dbReference>
<dbReference type="GO" id="GO:0032809">
    <property type="term" value="C:neuronal cell body membrane"/>
    <property type="evidence" value="ECO:0007669"/>
    <property type="project" value="TreeGrafter"/>
</dbReference>
<proteinExistence type="inferred from homology"/>